<evidence type="ECO:0000313" key="2">
    <source>
        <dbReference type="EMBL" id="ACL61211.1"/>
    </source>
</evidence>
<organism evidence="2 3">
    <name type="scientific">Methylobacterium nodulans (strain LMG 21967 / CNCM I-2342 / ORS 2060)</name>
    <dbReference type="NCBI Taxonomy" id="460265"/>
    <lineage>
        <taxon>Bacteria</taxon>
        <taxon>Pseudomonadati</taxon>
        <taxon>Pseudomonadota</taxon>
        <taxon>Alphaproteobacteria</taxon>
        <taxon>Hyphomicrobiales</taxon>
        <taxon>Methylobacteriaceae</taxon>
        <taxon>Methylobacterium</taxon>
    </lineage>
</organism>
<dbReference type="KEGG" id="mno:Mnod_6430"/>
<reference evidence="2 3" key="1">
    <citation type="submission" date="2009-01" db="EMBL/GenBank/DDBJ databases">
        <title>Complete sequence of chromosome of Methylobacterium nodulans ORS 2060.</title>
        <authorList>
            <consortium name="US DOE Joint Genome Institute"/>
            <person name="Lucas S."/>
            <person name="Copeland A."/>
            <person name="Lapidus A."/>
            <person name="Glavina del Rio T."/>
            <person name="Dalin E."/>
            <person name="Tice H."/>
            <person name="Bruce D."/>
            <person name="Goodwin L."/>
            <person name="Pitluck S."/>
            <person name="Sims D."/>
            <person name="Brettin T."/>
            <person name="Detter J.C."/>
            <person name="Han C."/>
            <person name="Larimer F."/>
            <person name="Land M."/>
            <person name="Hauser L."/>
            <person name="Kyrpides N."/>
            <person name="Ivanova N."/>
            <person name="Marx C.J."/>
            <person name="Richardson P."/>
        </authorList>
    </citation>
    <scope>NUCLEOTIDE SEQUENCE [LARGE SCALE GENOMIC DNA]</scope>
    <source>
        <strain evidence="3">LMG 21967 / CNCM I-2342 / ORS 2060</strain>
    </source>
</reference>
<dbReference type="SUPFAM" id="SSF143422">
    <property type="entry name" value="Transposase IS200-like"/>
    <property type="match status" value="1"/>
</dbReference>
<dbReference type="InterPro" id="IPR002686">
    <property type="entry name" value="Transposase_17"/>
</dbReference>
<feature type="domain" description="Transposase IS200-like" evidence="1">
    <location>
        <begin position="11"/>
        <end position="44"/>
    </location>
</feature>
<dbReference type="Pfam" id="PF01797">
    <property type="entry name" value="Y1_Tnp"/>
    <property type="match status" value="1"/>
</dbReference>
<dbReference type="GO" id="GO:0006313">
    <property type="term" value="P:DNA transposition"/>
    <property type="evidence" value="ECO:0007669"/>
    <property type="project" value="InterPro"/>
</dbReference>
<dbReference type="EMBL" id="CP001349">
    <property type="protein sequence ID" value="ACL61211.1"/>
    <property type="molecule type" value="Genomic_DNA"/>
</dbReference>
<dbReference type="Gene3D" id="3.30.70.1290">
    <property type="entry name" value="Transposase IS200-like"/>
    <property type="match status" value="1"/>
</dbReference>
<gene>
    <name evidence="2" type="ordered locus">Mnod_6430</name>
</gene>
<accession>B8IC29</accession>
<protein>
    <recommendedName>
        <fullName evidence="1">Transposase IS200-like domain-containing protein</fullName>
    </recommendedName>
</protein>
<proteinExistence type="predicted"/>
<name>B8IC29_METNO</name>
<dbReference type="STRING" id="460265.Mnod_6430"/>
<dbReference type="GO" id="GO:0004803">
    <property type="term" value="F:transposase activity"/>
    <property type="evidence" value="ECO:0007669"/>
    <property type="project" value="InterPro"/>
</dbReference>
<dbReference type="GO" id="GO:0003677">
    <property type="term" value="F:DNA binding"/>
    <property type="evidence" value="ECO:0007669"/>
    <property type="project" value="InterPro"/>
</dbReference>
<dbReference type="HOGENOM" id="CLU_101320_4_2_5"/>
<evidence type="ECO:0000259" key="1">
    <source>
        <dbReference type="Pfam" id="PF01797"/>
    </source>
</evidence>
<sequence>MDEFESLSHTKWTCKYHVVFIPKGRRKALYGTLRPHLGEVFRALERGPSGLKPW</sequence>
<dbReference type="eggNOG" id="COG1943">
    <property type="taxonomic scope" value="Bacteria"/>
</dbReference>
<evidence type="ECO:0000313" key="3">
    <source>
        <dbReference type="Proteomes" id="UP000008207"/>
    </source>
</evidence>
<keyword evidence="3" id="KW-1185">Reference proteome</keyword>
<dbReference type="AlphaFoldDB" id="B8IC29"/>
<dbReference type="InterPro" id="IPR036515">
    <property type="entry name" value="Transposase_17_sf"/>
</dbReference>
<dbReference type="Proteomes" id="UP000008207">
    <property type="component" value="Chromosome"/>
</dbReference>